<keyword evidence="3" id="KW-0547">Nucleotide-binding</keyword>
<gene>
    <name evidence="6" type="ORF">ACFQ3F_23720</name>
</gene>
<dbReference type="Pfam" id="PF08352">
    <property type="entry name" value="oligo_HPY"/>
    <property type="match status" value="1"/>
</dbReference>
<name>A0ABW3W8A4_9ACTN</name>
<dbReference type="Pfam" id="PF00005">
    <property type="entry name" value="ABC_tran"/>
    <property type="match status" value="1"/>
</dbReference>
<evidence type="ECO:0000256" key="1">
    <source>
        <dbReference type="ARBA" id="ARBA00005417"/>
    </source>
</evidence>
<comment type="caution">
    <text evidence="6">The sequence shown here is derived from an EMBL/GenBank/DDBJ whole genome shotgun (WGS) entry which is preliminary data.</text>
</comment>
<keyword evidence="2" id="KW-0813">Transport</keyword>
<protein>
    <submittedName>
        <fullName evidence="6">ABC transporter ATP-binding protein</fullName>
    </submittedName>
</protein>
<evidence type="ECO:0000313" key="7">
    <source>
        <dbReference type="Proteomes" id="UP001597229"/>
    </source>
</evidence>
<dbReference type="EMBL" id="JBHTLX010000029">
    <property type="protein sequence ID" value="MFD1250820.1"/>
    <property type="molecule type" value="Genomic_DNA"/>
</dbReference>
<dbReference type="InterPro" id="IPR003439">
    <property type="entry name" value="ABC_transporter-like_ATP-bd"/>
</dbReference>
<evidence type="ECO:0000259" key="5">
    <source>
        <dbReference type="PROSITE" id="PS50893"/>
    </source>
</evidence>
<dbReference type="GO" id="GO:0005524">
    <property type="term" value="F:ATP binding"/>
    <property type="evidence" value="ECO:0007669"/>
    <property type="project" value="UniProtKB-KW"/>
</dbReference>
<keyword evidence="4 6" id="KW-0067">ATP-binding</keyword>
<evidence type="ECO:0000256" key="2">
    <source>
        <dbReference type="ARBA" id="ARBA00022448"/>
    </source>
</evidence>
<dbReference type="RefSeq" id="WP_367918264.1">
    <property type="nucleotide sequence ID" value="NZ_BAABAC010000009.1"/>
</dbReference>
<dbReference type="Proteomes" id="UP001597229">
    <property type="component" value="Unassembled WGS sequence"/>
</dbReference>
<dbReference type="SMART" id="SM00382">
    <property type="entry name" value="AAA"/>
    <property type="match status" value="1"/>
</dbReference>
<evidence type="ECO:0000313" key="6">
    <source>
        <dbReference type="EMBL" id="MFD1250820.1"/>
    </source>
</evidence>
<dbReference type="Gene3D" id="3.40.50.300">
    <property type="entry name" value="P-loop containing nucleotide triphosphate hydrolases"/>
    <property type="match status" value="1"/>
</dbReference>
<feature type="domain" description="ABC transporter" evidence="5">
    <location>
        <begin position="6"/>
        <end position="247"/>
    </location>
</feature>
<reference evidence="7" key="1">
    <citation type="journal article" date="2019" name="Int. J. Syst. Evol. Microbiol.">
        <title>The Global Catalogue of Microorganisms (GCM) 10K type strain sequencing project: providing services to taxonomists for standard genome sequencing and annotation.</title>
        <authorList>
            <consortium name="The Broad Institute Genomics Platform"/>
            <consortium name="The Broad Institute Genome Sequencing Center for Infectious Disease"/>
            <person name="Wu L."/>
            <person name="Ma J."/>
        </authorList>
    </citation>
    <scope>NUCLEOTIDE SEQUENCE [LARGE SCALE GENOMIC DNA]</scope>
    <source>
        <strain evidence="7">CCUG 52478</strain>
    </source>
</reference>
<comment type="similarity">
    <text evidence="1">Belongs to the ABC transporter superfamily.</text>
</comment>
<dbReference type="SUPFAM" id="SSF52540">
    <property type="entry name" value="P-loop containing nucleoside triphosphate hydrolases"/>
    <property type="match status" value="1"/>
</dbReference>
<dbReference type="InterPro" id="IPR013563">
    <property type="entry name" value="Oligopep_ABC_C"/>
</dbReference>
<dbReference type="InterPro" id="IPR017871">
    <property type="entry name" value="ABC_transporter-like_CS"/>
</dbReference>
<proteinExistence type="inferred from homology"/>
<dbReference type="InterPro" id="IPR003593">
    <property type="entry name" value="AAA+_ATPase"/>
</dbReference>
<organism evidence="6 7">
    <name type="scientific">Nocardioides ginsengisoli</name>
    <dbReference type="NCBI Taxonomy" id="363868"/>
    <lineage>
        <taxon>Bacteria</taxon>
        <taxon>Bacillati</taxon>
        <taxon>Actinomycetota</taxon>
        <taxon>Actinomycetes</taxon>
        <taxon>Propionibacteriales</taxon>
        <taxon>Nocardioidaceae</taxon>
        <taxon>Nocardioides</taxon>
    </lineage>
</organism>
<evidence type="ECO:0000256" key="3">
    <source>
        <dbReference type="ARBA" id="ARBA00022741"/>
    </source>
</evidence>
<dbReference type="PROSITE" id="PS00211">
    <property type="entry name" value="ABC_TRANSPORTER_1"/>
    <property type="match status" value="1"/>
</dbReference>
<dbReference type="InterPro" id="IPR027417">
    <property type="entry name" value="P-loop_NTPase"/>
</dbReference>
<sequence length="275" mass="29622">MTVPLIEATGLRKSYVRGQVVAVDDVGFVVPEGGALGIVGESGSGKTTTARMLVGLERPDAGEIRFAGSPLPGGRSRRDRSARARLVQLVFQDPYQSLDPRQTVAEALDEVLRVHGVTGAAVAATRRELCQQVGLGEREMTALPRRLSGGQRQRVAIARALAAKPKVIVLDEATAALDVSIQAQILNLLARIRRETGVALVFVSHDLDVVRWVTDDVLVMHRGRVVERGITADVLRDPQHPYTRLLLSSVPSPGWDPEAVATQRRALAAQLSLSS</sequence>
<keyword evidence="7" id="KW-1185">Reference proteome</keyword>
<accession>A0ABW3W8A4</accession>
<dbReference type="CDD" id="cd03257">
    <property type="entry name" value="ABC_NikE_OppD_transporters"/>
    <property type="match status" value="1"/>
</dbReference>
<dbReference type="InterPro" id="IPR050319">
    <property type="entry name" value="ABC_transp_ATP-bind"/>
</dbReference>
<dbReference type="PROSITE" id="PS50893">
    <property type="entry name" value="ABC_TRANSPORTER_2"/>
    <property type="match status" value="1"/>
</dbReference>
<dbReference type="PANTHER" id="PTHR43776:SF7">
    <property type="entry name" value="D,D-DIPEPTIDE TRANSPORT ATP-BINDING PROTEIN DDPF-RELATED"/>
    <property type="match status" value="1"/>
</dbReference>
<evidence type="ECO:0000256" key="4">
    <source>
        <dbReference type="ARBA" id="ARBA00022840"/>
    </source>
</evidence>
<dbReference type="PANTHER" id="PTHR43776">
    <property type="entry name" value="TRANSPORT ATP-BINDING PROTEIN"/>
    <property type="match status" value="1"/>
</dbReference>